<dbReference type="InterPro" id="IPR045232">
    <property type="entry name" value="FAM234"/>
</dbReference>
<dbReference type="SUPFAM" id="SSF69318">
    <property type="entry name" value="Integrin alpha N-terminal domain"/>
    <property type="match status" value="1"/>
</dbReference>
<evidence type="ECO:0000256" key="4">
    <source>
        <dbReference type="ARBA" id="ARBA00023136"/>
    </source>
</evidence>
<accession>A0A1I1SSB0</accession>
<proteinExistence type="predicted"/>
<dbReference type="PANTHER" id="PTHR21419">
    <property type="match status" value="1"/>
</dbReference>
<dbReference type="InterPro" id="IPR028994">
    <property type="entry name" value="Integrin_alpha_N"/>
</dbReference>
<evidence type="ECO:0008006" key="9">
    <source>
        <dbReference type="Google" id="ProtNLM"/>
    </source>
</evidence>
<feature type="signal peptide" evidence="6">
    <location>
        <begin position="1"/>
        <end position="26"/>
    </location>
</feature>
<keyword evidence="6" id="KW-0732">Signal</keyword>
<dbReference type="EMBL" id="FOMX01000002">
    <property type="protein sequence ID" value="SFD49296.1"/>
    <property type="molecule type" value="Genomic_DNA"/>
</dbReference>
<dbReference type="InterPro" id="IPR018247">
    <property type="entry name" value="EF_Hand_1_Ca_BS"/>
</dbReference>
<evidence type="ECO:0000256" key="3">
    <source>
        <dbReference type="ARBA" id="ARBA00022989"/>
    </source>
</evidence>
<evidence type="ECO:0000313" key="8">
    <source>
        <dbReference type="Proteomes" id="UP000199400"/>
    </source>
</evidence>
<evidence type="ECO:0000256" key="1">
    <source>
        <dbReference type="ARBA" id="ARBA00004167"/>
    </source>
</evidence>
<keyword evidence="2" id="KW-0812">Transmembrane</keyword>
<dbReference type="Proteomes" id="UP000199400">
    <property type="component" value="Unassembled WGS sequence"/>
</dbReference>
<comment type="subcellular location">
    <subcellularLocation>
        <location evidence="1">Membrane</location>
        <topology evidence="1">Single-pass membrane protein</topology>
    </subcellularLocation>
</comment>
<dbReference type="OrthoDB" id="5380843at2"/>
<keyword evidence="8" id="KW-1185">Reference proteome</keyword>
<evidence type="ECO:0000313" key="7">
    <source>
        <dbReference type="EMBL" id="SFD49296.1"/>
    </source>
</evidence>
<keyword evidence="3" id="KW-1133">Transmembrane helix</keyword>
<feature type="compositionally biased region" description="Low complexity" evidence="5">
    <location>
        <begin position="29"/>
        <end position="80"/>
    </location>
</feature>
<organism evidence="7 8">
    <name type="scientific">Nannocystis exedens</name>
    <dbReference type="NCBI Taxonomy" id="54"/>
    <lineage>
        <taxon>Bacteria</taxon>
        <taxon>Pseudomonadati</taxon>
        <taxon>Myxococcota</taxon>
        <taxon>Polyangia</taxon>
        <taxon>Nannocystales</taxon>
        <taxon>Nannocystaceae</taxon>
        <taxon>Nannocystis</taxon>
    </lineage>
</organism>
<dbReference type="PROSITE" id="PS00018">
    <property type="entry name" value="EF_HAND_1"/>
    <property type="match status" value="1"/>
</dbReference>
<dbReference type="PANTHER" id="PTHR21419:SF23">
    <property type="entry name" value="PROTEIN DEFECTIVE IN EXINE FORMATION 1"/>
    <property type="match status" value="1"/>
</dbReference>
<dbReference type="GO" id="GO:0016020">
    <property type="term" value="C:membrane"/>
    <property type="evidence" value="ECO:0007669"/>
    <property type="project" value="UniProtKB-SubCell"/>
</dbReference>
<dbReference type="STRING" id="54.SAMN02745121_00231"/>
<feature type="region of interest" description="Disordered" evidence="5">
    <location>
        <begin position="29"/>
        <end position="122"/>
    </location>
</feature>
<evidence type="ECO:0000256" key="6">
    <source>
        <dbReference type="SAM" id="SignalP"/>
    </source>
</evidence>
<evidence type="ECO:0000256" key="5">
    <source>
        <dbReference type="SAM" id="MobiDB-lite"/>
    </source>
</evidence>
<evidence type="ECO:0000256" key="2">
    <source>
        <dbReference type="ARBA" id="ARBA00022692"/>
    </source>
</evidence>
<feature type="chain" id="PRO_5011652489" description="Repeat domain-containing protein" evidence="6">
    <location>
        <begin position="27"/>
        <end position="585"/>
    </location>
</feature>
<gene>
    <name evidence="7" type="ORF">SAMN02745121_00231</name>
</gene>
<dbReference type="RefSeq" id="WP_096333320.1">
    <property type="nucleotide sequence ID" value="NZ_FOMX01000002.1"/>
</dbReference>
<sequence length="585" mass="60965">MSSSSIFRTAPRCLSLGLSVALVACSDDSTGTSANSATAATTGDGPTGSATASPTGTATEVPTGTTDSGTGSATGTSTTGPVDETTAETVSGSTTTATGTTTSTGSTNGETTTGNDTTGEPVDLCKVSDDMDAVVPCVDEAPPNSFEPDIQWAWPGQDGDTQVAVTVAVANLTDDNGDGAIDLCDVPDIVVPAYAGPEYLNDQGNLYVLDGATGAVHYKVANVGAITYPAIADIDADGVPEILTGRPSVGNSLGRLLALEHDGTEKWVSAVEYDIGSSAIAVADLDNDGDVEIVHHGSVFDHTGALLWQAPNSTSAYINTMADLDGDDDMEVILGPTAYHHDGTLYYSVPIGDGHPQVADLDADGEPEVLVVTIAGLALIEHNGALTYANQVPDLAVLQAASIHDFDGDMQPEFAVSSGSTYSVFELDLTPKWTASIQDSSGYASSTAFDFLGDGTAEAMYADETSLFIFDGMGQPYLTSPRGSWTQFEMPIVVDVDNDASAEIVVVSNLGYNNSDAPPIQVIRDKMDRWIPARRIWNQHTYHVTNVREDGTIPQVEPKSWKNLNTFRTQAQVSLGGGVCLPEPQ</sequence>
<feature type="compositionally biased region" description="Low complexity" evidence="5">
    <location>
        <begin position="87"/>
        <end position="120"/>
    </location>
</feature>
<dbReference type="AlphaFoldDB" id="A0A1I1SSB0"/>
<name>A0A1I1SSB0_9BACT</name>
<protein>
    <recommendedName>
        <fullName evidence="9">Repeat domain-containing protein</fullName>
    </recommendedName>
</protein>
<reference evidence="8" key="1">
    <citation type="submission" date="2016-10" db="EMBL/GenBank/DDBJ databases">
        <authorList>
            <person name="Varghese N."/>
            <person name="Submissions S."/>
        </authorList>
    </citation>
    <scope>NUCLEOTIDE SEQUENCE [LARGE SCALE GENOMIC DNA]</scope>
    <source>
        <strain evidence="8">ATCC 25963</strain>
    </source>
</reference>
<keyword evidence="4" id="KW-0472">Membrane</keyword>